<evidence type="ECO:0000313" key="2">
    <source>
        <dbReference type="Proteomes" id="UP000176944"/>
    </source>
</evidence>
<dbReference type="Proteomes" id="UP000176944">
    <property type="component" value="Chromosome"/>
</dbReference>
<accession>A0A1D9G6R7</accession>
<dbReference type="AlphaFoldDB" id="A0A1D9G6R7"/>
<gene>
    <name evidence="1" type="ORF">BJP36_28910</name>
</gene>
<reference evidence="2" key="1">
    <citation type="submission" date="2016-10" db="EMBL/GenBank/DDBJ databases">
        <title>Comparative genomics uncovers the prolific and rare metabolic potential of the cyanobacterial genus Moorea.</title>
        <authorList>
            <person name="Leao T."/>
            <person name="Castelao G."/>
            <person name="Korobeynikov A."/>
            <person name="Monroe E.A."/>
            <person name="Podell S."/>
            <person name="Glukhov E."/>
            <person name="Allen E."/>
            <person name="Gerwick W.H."/>
            <person name="Gerwick L."/>
        </authorList>
    </citation>
    <scope>NUCLEOTIDE SEQUENCE [LARGE SCALE GENOMIC DNA]</scope>
    <source>
        <strain evidence="2">JHB</strain>
    </source>
</reference>
<evidence type="ECO:0000313" key="1">
    <source>
        <dbReference type="EMBL" id="AOY83342.1"/>
    </source>
</evidence>
<name>A0A1D9G6R7_MOOP1</name>
<protein>
    <submittedName>
        <fullName evidence="1">Uncharacterized protein</fullName>
    </submittedName>
</protein>
<organism evidence="1 2">
    <name type="scientific">Moorena producens (strain JHB)</name>
    <dbReference type="NCBI Taxonomy" id="1454205"/>
    <lineage>
        <taxon>Bacteria</taxon>
        <taxon>Bacillati</taxon>
        <taxon>Cyanobacteriota</taxon>
        <taxon>Cyanophyceae</taxon>
        <taxon>Coleofasciculales</taxon>
        <taxon>Coleofasciculaceae</taxon>
        <taxon>Moorena</taxon>
    </lineage>
</organism>
<proteinExistence type="predicted"/>
<dbReference type="EMBL" id="CP017708">
    <property type="protein sequence ID" value="AOY83342.1"/>
    <property type="molecule type" value="Genomic_DNA"/>
</dbReference>
<sequence length="110" mass="12154">MAQLNLELHPDKTFIGRISRGFDVLGYWFSPQGLSVAGKTIVRMRELVRRLYEQGASSGRILCYLLLWGRWVRSGLDGVFGVGDRSGFELLVCPSFGSRCVSIADAAGEI</sequence>